<feature type="domain" description="Putative Flp pilus-assembly TadG-like N-terminal" evidence="3">
    <location>
        <begin position="20"/>
        <end position="67"/>
    </location>
</feature>
<sequence>MNASAVRFRHGTALRRRMQGAISVMTAVFVATIGLAVLVSIDIGNLFYSQRALQRAADLAAMAAAQRLDVPDAASLAVQQNGFTVDGANVTMAMVPGVWDASAGNAPTYFTAQSAIDGNTNAAQVTLTQNVPYFFTIGTRRLQATAIAKNTPIVSFSLGSGLASLDGGLLNQVLGMLLGNANPLSLDLVSYQGLASTNIHVADLMAALGVGTVQQLLAAQVSLNQFLTAVISAGAQNGLAGVTVSNALAPNALVVGPLLHDTQINVGNSSGNPGVLQFLAMVGNDQSALNAELNVLDLVTTAAQIANSKNAVALSTGLTIPGLLGVTLNLKIIQPPVLAIGPPGRDASGNWRTTAYTGQVQLGLNVSASVLGLLTLNLPVGVTIAGANAHVVDANCPVPRTNLSADISGAISPISACIAAGADSVSSGPLNCGAAGPAALVGLLTAPLVTIYDNPPPTANVPFGSDTPYNGVQVGVGQTVRVTGTSGFFSALLANTTNLQINVLGILPVSTAAISTELATIGSILDSVLTPVLELLGVQLGYADIKVNSVNCDAVELVY</sequence>
<dbReference type="RefSeq" id="WP_316657706.1">
    <property type="nucleotide sequence ID" value="NZ_CATYWO010000002.1"/>
</dbReference>
<keyword evidence="1" id="KW-1133">Transmembrane helix</keyword>
<organism evidence="4 5">
    <name type="scientific">Ralstonia condita</name>
    <dbReference type="NCBI Taxonomy" id="3058600"/>
    <lineage>
        <taxon>Bacteria</taxon>
        <taxon>Pseudomonadati</taxon>
        <taxon>Pseudomonadota</taxon>
        <taxon>Betaproteobacteria</taxon>
        <taxon>Burkholderiales</taxon>
        <taxon>Burkholderiaceae</taxon>
        <taxon>Ralstonia</taxon>
    </lineage>
</organism>
<dbReference type="Proteomes" id="UP001189616">
    <property type="component" value="Unassembled WGS sequence"/>
</dbReference>
<proteinExistence type="predicted"/>
<accession>A0ABM9JCS3</accession>
<dbReference type="Pfam" id="PF13400">
    <property type="entry name" value="Tad"/>
    <property type="match status" value="1"/>
</dbReference>
<evidence type="ECO:0000256" key="1">
    <source>
        <dbReference type="SAM" id="Phobius"/>
    </source>
</evidence>
<dbReference type="EMBL" id="CATYWO010000002">
    <property type="protein sequence ID" value="CAJ0789812.1"/>
    <property type="molecule type" value="Genomic_DNA"/>
</dbReference>
<comment type="caution">
    <text evidence="4">The sequence shown here is derived from an EMBL/GenBank/DDBJ whole genome shotgun (WGS) entry which is preliminary data.</text>
</comment>
<gene>
    <name evidence="4" type="ORF">LMG7141_02283</name>
</gene>
<keyword evidence="1" id="KW-0472">Membrane</keyword>
<evidence type="ECO:0000313" key="5">
    <source>
        <dbReference type="Proteomes" id="UP001189616"/>
    </source>
</evidence>
<dbReference type="Pfam" id="PF09977">
    <property type="entry name" value="Tad_C"/>
    <property type="match status" value="1"/>
</dbReference>
<keyword evidence="1" id="KW-0812">Transmembrane</keyword>
<evidence type="ECO:0000313" key="4">
    <source>
        <dbReference type="EMBL" id="CAJ0789812.1"/>
    </source>
</evidence>
<feature type="transmembrane region" description="Helical" evidence="1">
    <location>
        <begin position="21"/>
        <end position="41"/>
    </location>
</feature>
<evidence type="ECO:0008006" key="6">
    <source>
        <dbReference type="Google" id="ProtNLM"/>
    </source>
</evidence>
<evidence type="ECO:0000259" key="3">
    <source>
        <dbReference type="Pfam" id="PF13400"/>
    </source>
</evidence>
<feature type="domain" description="DUF2134" evidence="2">
    <location>
        <begin position="71"/>
        <end position="148"/>
    </location>
</feature>
<evidence type="ECO:0000259" key="2">
    <source>
        <dbReference type="Pfam" id="PF09977"/>
    </source>
</evidence>
<reference evidence="4 5" key="1">
    <citation type="submission" date="2023-07" db="EMBL/GenBank/DDBJ databases">
        <authorList>
            <person name="Peeters C."/>
        </authorList>
    </citation>
    <scope>NUCLEOTIDE SEQUENCE [LARGE SCALE GENOMIC DNA]</scope>
    <source>
        <strain evidence="4 5">LMG 7141</strain>
    </source>
</reference>
<keyword evidence="5" id="KW-1185">Reference proteome</keyword>
<name>A0ABM9JCS3_9RALS</name>
<protein>
    <recommendedName>
        <fullName evidence="6">DUF2134 domain-containing protein</fullName>
    </recommendedName>
</protein>
<dbReference type="InterPro" id="IPR018705">
    <property type="entry name" value="DUF2134_membrane"/>
</dbReference>
<dbReference type="InterPro" id="IPR028087">
    <property type="entry name" value="Tad_N"/>
</dbReference>